<evidence type="ECO:0000313" key="4">
    <source>
        <dbReference type="Proteomes" id="UP001075354"/>
    </source>
</evidence>
<keyword evidence="4" id="KW-1185">Reference proteome</keyword>
<dbReference type="Gene3D" id="2.70.220.10">
    <property type="entry name" value="Ganglioside GM2 activator"/>
    <property type="match status" value="1"/>
</dbReference>
<feature type="chain" id="PRO_5043406562" evidence="2">
    <location>
        <begin position="39"/>
        <end position="211"/>
    </location>
</feature>
<protein>
    <submittedName>
        <fullName evidence="3">Uncharacterized protein</fullName>
    </submittedName>
</protein>
<dbReference type="InterPro" id="IPR036846">
    <property type="entry name" value="GM2-AP_sf"/>
</dbReference>
<dbReference type="AlphaFoldDB" id="A0AAV7XG48"/>
<comment type="caution">
    <text evidence="3">The sequence shown here is derived from an EMBL/GenBank/DDBJ whole genome shotgun (WGS) entry which is preliminary data.</text>
</comment>
<reference evidence="3" key="1">
    <citation type="submission" date="2022-12" db="EMBL/GenBank/DDBJ databases">
        <title>Chromosome-level genome assembly of the bean flower thrips Megalurothrips usitatus.</title>
        <authorList>
            <person name="Ma L."/>
            <person name="Liu Q."/>
            <person name="Li H."/>
            <person name="Cai W."/>
        </authorList>
    </citation>
    <scope>NUCLEOTIDE SEQUENCE</scope>
    <source>
        <strain evidence="3">Cailab_2022a</strain>
    </source>
</reference>
<evidence type="ECO:0000313" key="3">
    <source>
        <dbReference type="EMBL" id="KAJ1523703.1"/>
    </source>
</evidence>
<accession>A0AAV7XG48</accession>
<keyword evidence="1 2" id="KW-0732">Signal</keyword>
<feature type="signal peptide" evidence="2">
    <location>
        <begin position="1"/>
        <end position="38"/>
    </location>
</feature>
<organism evidence="3 4">
    <name type="scientific">Megalurothrips usitatus</name>
    <name type="common">bean blossom thrips</name>
    <dbReference type="NCBI Taxonomy" id="439358"/>
    <lineage>
        <taxon>Eukaryota</taxon>
        <taxon>Metazoa</taxon>
        <taxon>Ecdysozoa</taxon>
        <taxon>Arthropoda</taxon>
        <taxon>Hexapoda</taxon>
        <taxon>Insecta</taxon>
        <taxon>Pterygota</taxon>
        <taxon>Neoptera</taxon>
        <taxon>Paraneoptera</taxon>
        <taxon>Thysanoptera</taxon>
        <taxon>Terebrantia</taxon>
        <taxon>Thripoidea</taxon>
        <taxon>Thripidae</taxon>
        <taxon>Megalurothrips</taxon>
    </lineage>
</organism>
<sequence>MVSAPTASPRRPRPRPWPSTALLQLAVSVLTSLTNSLGEPIAGPFRIVLDEFAACPASMLGVPFEFNVAAIRDKKNLDLYFLAGNVTFPVELSDASDASFRLASLTRGGWQENVHMFNARKVCTWAKTAFPAMYRNLMRIAHHGEDGRDCPVPSGTYSTSNVTVDVNSPYIKTFFYGRWRMDIITSESRTKRVVACFRTFMRLVPRRPTAG</sequence>
<evidence type="ECO:0000256" key="1">
    <source>
        <dbReference type="ARBA" id="ARBA00022729"/>
    </source>
</evidence>
<proteinExistence type="predicted"/>
<gene>
    <name evidence="3" type="ORF">ONE63_001537</name>
</gene>
<evidence type="ECO:0000256" key="2">
    <source>
        <dbReference type="SAM" id="SignalP"/>
    </source>
</evidence>
<dbReference type="EMBL" id="JAPTSV010000010">
    <property type="protein sequence ID" value="KAJ1523703.1"/>
    <property type="molecule type" value="Genomic_DNA"/>
</dbReference>
<name>A0AAV7XG48_9NEOP</name>
<dbReference type="Proteomes" id="UP001075354">
    <property type="component" value="Chromosome 10"/>
</dbReference>